<protein>
    <recommendedName>
        <fullName evidence="1">Non-structural maintenance of chromosomes element 1 homolog</fullName>
        <ecNumber evidence="1">2.3.2.27</ecNumber>
    </recommendedName>
</protein>
<proteinExistence type="inferred from homology"/>
<name>D8TKU5_VOLCA</name>
<keyword evidence="1" id="KW-0233">DNA recombination</keyword>
<comment type="similarity">
    <text evidence="1">Belongs to the NSE1 family.</text>
</comment>
<dbReference type="GO" id="GO:0008270">
    <property type="term" value="F:zinc ion binding"/>
    <property type="evidence" value="ECO:0007669"/>
    <property type="project" value="UniProtKB-KW"/>
</dbReference>
<dbReference type="GO" id="GO:0030915">
    <property type="term" value="C:Smc5-Smc6 complex"/>
    <property type="evidence" value="ECO:0007669"/>
    <property type="project" value="UniProtKB-UniRule"/>
</dbReference>
<evidence type="ECO:0000256" key="1">
    <source>
        <dbReference type="RuleBase" id="RU368018"/>
    </source>
</evidence>
<dbReference type="GO" id="GO:0061630">
    <property type="term" value="F:ubiquitin protein ligase activity"/>
    <property type="evidence" value="ECO:0007669"/>
    <property type="project" value="UniProtKB-EC"/>
</dbReference>
<reference evidence="3 4" key="1">
    <citation type="journal article" date="2010" name="Science">
        <title>Genomic analysis of organismal complexity in the multicellular green alga Volvox carteri.</title>
        <authorList>
            <person name="Prochnik S.E."/>
            <person name="Umen J."/>
            <person name="Nedelcu A.M."/>
            <person name="Hallmann A."/>
            <person name="Miller S.M."/>
            <person name="Nishii I."/>
            <person name="Ferris P."/>
            <person name="Kuo A."/>
            <person name="Mitros T."/>
            <person name="Fritz-Laylin L.K."/>
            <person name="Hellsten U."/>
            <person name="Chapman J."/>
            <person name="Simakov O."/>
            <person name="Rensing S.A."/>
            <person name="Terry A."/>
            <person name="Pangilinan J."/>
            <person name="Kapitonov V."/>
            <person name="Jurka J."/>
            <person name="Salamov A."/>
            <person name="Shapiro H."/>
            <person name="Schmutz J."/>
            <person name="Grimwood J."/>
            <person name="Lindquist E."/>
            <person name="Lucas S."/>
            <person name="Grigoriev I.V."/>
            <person name="Schmitt R."/>
            <person name="Kirk D."/>
            <person name="Rokhsar D.S."/>
        </authorList>
    </citation>
    <scope>NUCLEOTIDE SEQUENCE [LARGE SCALE GENOMIC DNA]</scope>
    <source>
        <strain evidence="4">f. Nagariensis / Eve</strain>
    </source>
</reference>
<comment type="catalytic activity">
    <reaction evidence="1">
        <text>S-ubiquitinyl-[E2 ubiquitin-conjugating enzyme]-L-cysteine + [acceptor protein]-L-lysine = [E2 ubiquitin-conjugating enzyme]-L-cysteine + N(6)-ubiquitinyl-[acceptor protein]-L-lysine.</text>
        <dbReference type="EC" id="2.3.2.27"/>
    </reaction>
</comment>
<dbReference type="EC" id="2.3.2.27" evidence="1"/>
<dbReference type="GO" id="GO:0000724">
    <property type="term" value="P:double-strand break repair via homologous recombination"/>
    <property type="evidence" value="ECO:0007669"/>
    <property type="project" value="TreeGrafter"/>
</dbReference>
<dbReference type="InterPro" id="IPR011513">
    <property type="entry name" value="Nse1"/>
</dbReference>
<keyword evidence="4" id="KW-1185">Reference proteome</keyword>
<dbReference type="PANTHER" id="PTHR20973:SF0">
    <property type="entry name" value="NON-STRUCTURAL MAINTENANCE OF CHROMOSOMES ELEMENT 1 HOMOLOG"/>
    <property type="match status" value="1"/>
</dbReference>
<keyword evidence="1" id="KW-0833">Ubl conjugation pathway</keyword>
<dbReference type="RefSeq" id="XP_002946901.1">
    <property type="nucleotide sequence ID" value="XM_002946855.1"/>
</dbReference>
<keyword evidence="1" id="KW-0234">DNA repair</keyword>
<accession>D8TKU5</accession>
<keyword evidence="1" id="KW-0863">Zinc-finger</keyword>
<evidence type="ECO:0000313" key="3">
    <source>
        <dbReference type="EMBL" id="EFJ52127.1"/>
    </source>
</evidence>
<dbReference type="InterPro" id="IPR036388">
    <property type="entry name" value="WH-like_DNA-bd_sf"/>
</dbReference>
<dbReference type="FunCoup" id="D8TKU5">
    <property type="interactions" value="225"/>
</dbReference>
<evidence type="ECO:0000313" key="4">
    <source>
        <dbReference type="Proteomes" id="UP000001058"/>
    </source>
</evidence>
<dbReference type="Pfam" id="PF07574">
    <property type="entry name" value="SMC_Nse1"/>
    <property type="match status" value="1"/>
</dbReference>
<dbReference type="OrthoDB" id="185455at2759"/>
<dbReference type="Proteomes" id="UP000001058">
    <property type="component" value="Unassembled WGS sequence"/>
</dbReference>
<dbReference type="InParanoid" id="D8TKU5"/>
<feature type="region of interest" description="Disordered" evidence="2">
    <location>
        <begin position="1"/>
        <end position="28"/>
    </location>
</feature>
<sequence length="236" mass="26083">MPPRRAPGGSQPATQAQHGNDGAGPSGSASTFPDYVTFTVGQAIISGGCLEEVEVKAMVRRLAQRNSDDAYMPVLSKLQRDTEFLGLSIERIKFPWNNTWYVCLVGKEKDDASKQLGSKYTADQVQYYRSVVEALCEAEPAENRLLASVSQIRLKNVDVQRQSGATQGASQSAAKARKLSQLDKESVLKAFAHDGWLYEPERGYYTLGPRALGELKDWLLSLLPHEVVEKLQADYM</sequence>
<gene>
    <name evidence="3" type="ORF">VOLCADRAFT_86963</name>
</gene>
<comment type="subcellular location">
    <subcellularLocation>
        <location evidence="1">Nucleus</location>
    </subcellularLocation>
</comment>
<keyword evidence="1" id="KW-0539">Nucleus</keyword>
<organism evidence="4">
    <name type="scientific">Volvox carteri f. nagariensis</name>
    <dbReference type="NCBI Taxonomy" id="3068"/>
    <lineage>
        <taxon>Eukaryota</taxon>
        <taxon>Viridiplantae</taxon>
        <taxon>Chlorophyta</taxon>
        <taxon>core chlorophytes</taxon>
        <taxon>Chlorophyceae</taxon>
        <taxon>CS clade</taxon>
        <taxon>Chlamydomonadales</taxon>
        <taxon>Volvocaceae</taxon>
        <taxon>Volvox</taxon>
    </lineage>
</organism>
<dbReference type="EMBL" id="GL378325">
    <property type="protein sequence ID" value="EFJ52127.1"/>
    <property type="molecule type" value="Genomic_DNA"/>
</dbReference>
<comment type="subunit">
    <text evidence="1">Component of the Smc5-Smc6 complex.</text>
</comment>
<dbReference type="Gene3D" id="1.10.10.10">
    <property type="entry name" value="Winged helix-like DNA-binding domain superfamily/Winged helix DNA-binding domain"/>
    <property type="match status" value="1"/>
</dbReference>
<keyword evidence="1" id="KW-0808">Transferase</keyword>
<dbReference type="AlphaFoldDB" id="D8TKU5"/>
<dbReference type="PANTHER" id="PTHR20973">
    <property type="entry name" value="NON-SMC ELEMENT 1-RELATED"/>
    <property type="match status" value="1"/>
</dbReference>
<dbReference type="GeneID" id="9618244"/>
<keyword evidence="1" id="KW-0479">Metal-binding</keyword>
<dbReference type="GO" id="GO:0005634">
    <property type="term" value="C:nucleus"/>
    <property type="evidence" value="ECO:0007669"/>
    <property type="project" value="UniProtKB-SubCell"/>
</dbReference>
<dbReference type="KEGG" id="vcn:VOLCADRAFT_86963"/>
<keyword evidence="1" id="KW-0862">Zinc</keyword>
<dbReference type="eggNOG" id="KOG4718">
    <property type="taxonomic scope" value="Eukaryota"/>
</dbReference>
<keyword evidence="1" id="KW-0227">DNA damage</keyword>
<dbReference type="STRING" id="3068.D8TKU5"/>
<evidence type="ECO:0000256" key="2">
    <source>
        <dbReference type="SAM" id="MobiDB-lite"/>
    </source>
</evidence>